<reference evidence="1" key="1">
    <citation type="submission" date="2021-02" db="EMBL/GenBank/DDBJ databases">
        <authorList>
            <person name="Nowell W R."/>
        </authorList>
    </citation>
    <scope>NUCLEOTIDE SEQUENCE</scope>
</reference>
<protein>
    <submittedName>
        <fullName evidence="1">Uncharacterized protein</fullName>
    </submittedName>
</protein>
<comment type="caution">
    <text evidence="1">The sequence shown here is derived from an EMBL/GenBank/DDBJ whole genome shotgun (WGS) entry which is preliminary data.</text>
</comment>
<dbReference type="AlphaFoldDB" id="A0A815VYD1"/>
<proteinExistence type="predicted"/>
<dbReference type="Proteomes" id="UP000663891">
    <property type="component" value="Unassembled WGS sequence"/>
</dbReference>
<organism evidence="1 2">
    <name type="scientific">Adineta steineri</name>
    <dbReference type="NCBI Taxonomy" id="433720"/>
    <lineage>
        <taxon>Eukaryota</taxon>
        <taxon>Metazoa</taxon>
        <taxon>Spiralia</taxon>
        <taxon>Gnathifera</taxon>
        <taxon>Rotifera</taxon>
        <taxon>Eurotatoria</taxon>
        <taxon>Bdelloidea</taxon>
        <taxon>Adinetida</taxon>
        <taxon>Adinetidae</taxon>
        <taxon>Adineta</taxon>
    </lineage>
</organism>
<name>A0A815VYD1_9BILA</name>
<dbReference type="EMBL" id="CAJNON010005237">
    <property type="protein sequence ID" value="CAF1534908.1"/>
    <property type="molecule type" value="Genomic_DNA"/>
</dbReference>
<accession>A0A815VYD1</accession>
<gene>
    <name evidence="1" type="ORF">VCS650_LOCUS43840</name>
</gene>
<sequence length="26" mass="2675">AFALYGGAHGPIDAYGDGSCDMGSWR</sequence>
<evidence type="ECO:0000313" key="2">
    <source>
        <dbReference type="Proteomes" id="UP000663891"/>
    </source>
</evidence>
<feature type="non-terminal residue" evidence="1">
    <location>
        <position position="1"/>
    </location>
</feature>
<evidence type="ECO:0000313" key="1">
    <source>
        <dbReference type="EMBL" id="CAF1534908.1"/>
    </source>
</evidence>